<dbReference type="EMBL" id="LT576035">
    <property type="protein sequence ID" value="SBN39843.1"/>
    <property type="molecule type" value="Genomic_DNA"/>
</dbReference>
<sequence>MTLFLVGGGPSQATGPIYDSFVEQARGRGPRIALAILGAPEQAGASVGMYADPIRQRWPEAQIEPIWLIDEDEGTVEWPTDPEQLGGLVVAGGWAPGYLDALTPLRDEIVRIVRGGVPYMGFSAGAQIVAKHAIVGGWQSHGRAVGPEIAGDGSTEIVVRDGLGLIGSAVDVHIDSQHLLERAISALLDHDISSAIAIDEDTALVVDVASGRSDVVGSGAVHWLNNEGHEVRVRRTQGPQAQPVVEDDTESTTDAGSTGDNASPEDTGSTKDTASSDSTASTGTDASADTASPGTESEPPTNEK</sequence>
<accession>A0A2C8A510</accession>
<organism evidence="2">
    <name type="scientific">Propionibacterium freudenreichii</name>
    <dbReference type="NCBI Taxonomy" id="1744"/>
    <lineage>
        <taxon>Bacteria</taxon>
        <taxon>Bacillati</taxon>
        <taxon>Actinomycetota</taxon>
        <taxon>Actinomycetes</taxon>
        <taxon>Propionibacteriales</taxon>
        <taxon>Propionibacteriaceae</taxon>
        <taxon>Propionibacterium</taxon>
    </lineage>
</organism>
<dbReference type="SUPFAM" id="SSF52317">
    <property type="entry name" value="Class I glutamine amidotransferase-like"/>
    <property type="match status" value="1"/>
</dbReference>
<dbReference type="AlphaFoldDB" id="A0A2C8A510"/>
<feature type="compositionally biased region" description="Polar residues" evidence="1">
    <location>
        <begin position="293"/>
        <end position="304"/>
    </location>
</feature>
<dbReference type="InterPro" id="IPR029062">
    <property type="entry name" value="Class_I_gatase-like"/>
</dbReference>
<dbReference type="Gene3D" id="3.40.50.880">
    <property type="match status" value="1"/>
</dbReference>
<dbReference type="PANTHER" id="PTHR36175:SF1">
    <property type="entry name" value="CYANOPHYCINASE"/>
    <property type="match status" value="1"/>
</dbReference>
<feature type="compositionally biased region" description="Polar residues" evidence="1">
    <location>
        <begin position="252"/>
        <end position="261"/>
    </location>
</feature>
<name>A0A2C8A510_9ACTN</name>
<dbReference type="RefSeq" id="WP_063493861.1">
    <property type="nucleotide sequence ID" value="NZ_CCYQ01000026.1"/>
</dbReference>
<evidence type="ECO:0000313" key="2">
    <source>
        <dbReference type="EMBL" id="SBN39843.1"/>
    </source>
</evidence>
<reference evidence="2" key="1">
    <citation type="submission" date="2016-05" db="EMBL/GenBank/DDBJ databases">
        <authorList>
            <person name="Lavstsen T."/>
            <person name="Jespersen J.S."/>
        </authorList>
    </citation>
    <scope>NUCLEOTIDE SEQUENCE</scope>
    <source>
        <strain evidence="2">PFRJS10</strain>
    </source>
</reference>
<gene>
    <name evidence="2" type="ORF">PFR_JS10_2200</name>
</gene>
<dbReference type="PANTHER" id="PTHR36175">
    <property type="entry name" value="CYANOPHYCINASE"/>
    <property type="match status" value="1"/>
</dbReference>
<feature type="region of interest" description="Disordered" evidence="1">
    <location>
        <begin position="227"/>
        <end position="304"/>
    </location>
</feature>
<feature type="compositionally biased region" description="Low complexity" evidence="1">
    <location>
        <begin position="266"/>
        <end position="292"/>
    </location>
</feature>
<proteinExistence type="predicted"/>
<protein>
    <submittedName>
        <fullName evidence="2">Cyanophycinase</fullName>
    </submittedName>
</protein>
<evidence type="ECO:0000256" key="1">
    <source>
        <dbReference type="SAM" id="MobiDB-lite"/>
    </source>
</evidence>